<dbReference type="AlphaFoldDB" id="A0A5D2HB72"/>
<dbReference type="EMBL" id="CM017689">
    <property type="protein sequence ID" value="TYH27190.1"/>
    <property type="molecule type" value="Genomic_DNA"/>
</dbReference>
<protein>
    <submittedName>
        <fullName evidence="2">Uncharacterized protein</fullName>
    </submittedName>
</protein>
<proteinExistence type="predicted"/>
<sequence length="75" mass="7757">MPVRCLRPPCTAVGGAKTSKSAPLVALTLYSSFKQAKGGLGDRIEPLEPTGSDFSDLQDGGAGGGCGRWHGVLRR</sequence>
<evidence type="ECO:0000313" key="2">
    <source>
        <dbReference type="EMBL" id="TYH27190.1"/>
    </source>
</evidence>
<keyword evidence="3" id="KW-1185">Reference proteome</keyword>
<reference evidence="2 3" key="1">
    <citation type="submission" date="2019-06" db="EMBL/GenBank/DDBJ databases">
        <title>WGS assembly of Gossypium darwinii.</title>
        <authorList>
            <person name="Chen Z.J."/>
            <person name="Sreedasyam A."/>
            <person name="Ando A."/>
            <person name="Song Q."/>
            <person name="De L."/>
            <person name="Hulse-Kemp A."/>
            <person name="Ding M."/>
            <person name="Ye W."/>
            <person name="Kirkbride R."/>
            <person name="Jenkins J."/>
            <person name="Plott C."/>
            <person name="Lovell J."/>
            <person name="Lin Y.-M."/>
            <person name="Vaughn R."/>
            <person name="Liu B."/>
            <person name="Li W."/>
            <person name="Simpson S."/>
            <person name="Scheffler B."/>
            <person name="Saski C."/>
            <person name="Grover C."/>
            <person name="Hu G."/>
            <person name="Conover J."/>
            <person name="Carlson J."/>
            <person name="Shu S."/>
            <person name="Boston L."/>
            <person name="Williams M."/>
            <person name="Peterson D."/>
            <person name="Mcgee K."/>
            <person name="Jones D."/>
            <person name="Wendel J."/>
            <person name="Stelly D."/>
            <person name="Grimwood J."/>
            <person name="Schmutz J."/>
        </authorList>
    </citation>
    <scope>NUCLEOTIDE SEQUENCE [LARGE SCALE GENOMIC DNA]</scope>
    <source>
        <strain evidence="2">1808015.09</strain>
    </source>
</reference>
<organism evidence="2 3">
    <name type="scientific">Gossypium darwinii</name>
    <name type="common">Darwin's cotton</name>
    <name type="synonym">Gossypium barbadense var. darwinii</name>
    <dbReference type="NCBI Taxonomy" id="34276"/>
    <lineage>
        <taxon>Eukaryota</taxon>
        <taxon>Viridiplantae</taxon>
        <taxon>Streptophyta</taxon>
        <taxon>Embryophyta</taxon>
        <taxon>Tracheophyta</taxon>
        <taxon>Spermatophyta</taxon>
        <taxon>Magnoliopsida</taxon>
        <taxon>eudicotyledons</taxon>
        <taxon>Gunneridae</taxon>
        <taxon>Pentapetalae</taxon>
        <taxon>rosids</taxon>
        <taxon>malvids</taxon>
        <taxon>Malvales</taxon>
        <taxon>Malvaceae</taxon>
        <taxon>Malvoideae</taxon>
        <taxon>Gossypium</taxon>
    </lineage>
</organism>
<accession>A0A5D2HB72</accession>
<evidence type="ECO:0000313" key="3">
    <source>
        <dbReference type="Proteomes" id="UP000323506"/>
    </source>
</evidence>
<gene>
    <name evidence="2" type="ORF">ES288_A02G049800v1</name>
</gene>
<name>A0A5D2HB72_GOSDA</name>
<feature type="region of interest" description="Disordered" evidence="1">
    <location>
        <begin position="41"/>
        <end position="62"/>
    </location>
</feature>
<dbReference type="Proteomes" id="UP000323506">
    <property type="component" value="Chromosome A02"/>
</dbReference>
<evidence type="ECO:0000256" key="1">
    <source>
        <dbReference type="SAM" id="MobiDB-lite"/>
    </source>
</evidence>